<gene>
    <name evidence="1" type="ORF">DOI44_08840</name>
</gene>
<accession>A0A5U8J9B7</accession>
<organism evidence="1">
    <name type="scientific">Salmonella enterica subsp. enterica serovar Panama</name>
    <dbReference type="NCBI Taxonomy" id="29472"/>
    <lineage>
        <taxon>Bacteria</taxon>
        <taxon>Pseudomonadati</taxon>
        <taxon>Pseudomonadota</taxon>
        <taxon>Gammaproteobacteria</taxon>
        <taxon>Enterobacterales</taxon>
        <taxon>Enterobacteriaceae</taxon>
        <taxon>Salmonella</taxon>
    </lineage>
</organism>
<reference evidence="1" key="1">
    <citation type="submission" date="2018-06" db="EMBL/GenBank/DDBJ databases">
        <authorList>
            <person name="Ashton P.M."/>
            <person name="Dallman T."/>
            <person name="Nair S."/>
            <person name="De Pinna E."/>
            <person name="Peters T."/>
            <person name="Grant K."/>
        </authorList>
    </citation>
    <scope>NUCLEOTIDE SEQUENCE [LARGE SCALE GENOMIC DNA]</scope>
    <source>
        <strain evidence="1">449454</strain>
    </source>
</reference>
<comment type="caution">
    <text evidence="1">The sequence shown here is derived from an EMBL/GenBank/DDBJ whole genome shotgun (WGS) entry which is preliminary data.</text>
</comment>
<dbReference type="EMBL" id="AAGTPA010000008">
    <property type="protein sequence ID" value="EBR8433131.1"/>
    <property type="molecule type" value="Genomic_DNA"/>
</dbReference>
<evidence type="ECO:0000313" key="1">
    <source>
        <dbReference type="EMBL" id="EBR8433131.1"/>
    </source>
</evidence>
<name>A0A5U8J9B7_SALET</name>
<evidence type="ECO:0008006" key="2">
    <source>
        <dbReference type="Google" id="ProtNLM"/>
    </source>
</evidence>
<protein>
    <recommendedName>
        <fullName evidence="2">30S ribosomal protein S6</fullName>
    </recommendedName>
</protein>
<proteinExistence type="predicted"/>
<sequence>METEQTFTVVIIADPGLADEAKLAVTLKADGLGDALAKAKLVLVKKGYHHFEEVSVEIARDDESTGIRRLTEHG</sequence>
<dbReference type="Proteomes" id="UP000839597">
    <property type="component" value="Unassembled WGS sequence"/>
</dbReference>
<dbReference type="AlphaFoldDB" id="A0A5U8J9B7"/>